<protein>
    <submittedName>
        <fullName evidence="1">Uncharacterized protein</fullName>
    </submittedName>
</protein>
<organism evidence="1">
    <name type="scientific">marine metagenome</name>
    <dbReference type="NCBI Taxonomy" id="408172"/>
    <lineage>
        <taxon>unclassified sequences</taxon>
        <taxon>metagenomes</taxon>
        <taxon>ecological metagenomes</taxon>
    </lineage>
</organism>
<dbReference type="EMBL" id="UINC01012479">
    <property type="protein sequence ID" value="SVA54479.1"/>
    <property type="molecule type" value="Genomic_DNA"/>
</dbReference>
<reference evidence="1" key="1">
    <citation type="submission" date="2018-05" db="EMBL/GenBank/DDBJ databases">
        <authorList>
            <person name="Lanie J.A."/>
            <person name="Ng W.-L."/>
            <person name="Kazmierczak K.M."/>
            <person name="Andrzejewski T.M."/>
            <person name="Davidsen T.M."/>
            <person name="Wayne K.J."/>
            <person name="Tettelin H."/>
            <person name="Glass J.I."/>
            <person name="Rusch D."/>
            <person name="Podicherti R."/>
            <person name="Tsui H.-C.T."/>
            <person name="Winkler M.E."/>
        </authorList>
    </citation>
    <scope>NUCLEOTIDE SEQUENCE</scope>
</reference>
<proteinExistence type="predicted"/>
<sequence>MGFFKKWSKALTGGKKGIVTGHVMNSLDSLEKMLGKQRILKFHRKQPYVLYHFCASLATRLHAAYIGDANSQGFIVAEEVLASAGYGIPNEPKYHYDLDVQFESDVYSQDEVRDIFHAFSIDYEGTIDNNFIDQLATMYVIAMSQKRIQVGKLLRNTTVTVLANVVDPSLKSWDDSRVNVEEIKRLMQ</sequence>
<accession>A0A381WPM7</accession>
<gene>
    <name evidence="1" type="ORF">METZ01_LOCUS107333</name>
</gene>
<name>A0A381WPM7_9ZZZZ</name>
<dbReference type="AlphaFoldDB" id="A0A381WPM7"/>
<evidence type="ECO:0000313" key="1">
    <source>
        <dbReference type="EMBL" id="SVA54479.1"/>
    </source>
</evidence>